<protein>
    <submittedName>
        <fullName evidence="1">Uncharacterized protein</fullName>
    </submittedName>
</protein>
<proteinExistence type="predicted"/>
<reference evidence="1" key="2">
    <citation type="journal article" date="2015" name="Data Brief">
        <title>Shoot transcriptome of the giant reed, Arundo donax.</title>
        <authorList>
            <person name="Barrero R.A."/>
            <person name="Guerrero F.D."/>
            <person name="Moolhuijzen P."/>
            <person name="Goolsby J.A."/>
            <person name="Tidwell J."/>
            <person name="Bellgard S.E."/>
            <person name="Bellgard M.I."/>
        </authorList>
    </citation>
    <scope>NUCLEOTIDE SEQUENCE</scope>
    <source>
        <tissue evidence="1">Shoot tissue taken approximately 20 cm above the soil surface</tissue>
    </source>
</reference>
<evidence type="ECO:0000313" key="1">
    <source>
        <dbReference type="EMBL" id="JAD61937.1"/>
    </source>
</evidence>
<dbReference type="EMBL" id="GBRH01235958">
    <property type="protein sequence ID" value="JAD61937.1"/>
    <property type="molecule type" value="Transcribed_RNA"/>
</dbReference>
<name>A0A0A9BRI3_ARUDO</name>
<accession>A0A0A9BRI3</accession>
<reference evidence="1" key="1">
    <citation type="submission" date="2014-09" db="EMBL/GenBank/DDBJ databases">
        <authorList>
            <person name="Magalhaes I.L.F."/>
            <person name="Oliveira U."/>
            <person name="Santos F.R."/>
            <person name="Vidigal T.H.D.A."/>
            <person name="Brescovit A.D."/>
            <person name="Santos A.J."/>
        </authorList>
    </citation>
    <scope>NUCLEOTIDE SEQUENCE</scope>
    <source>
        <tissue evidence="1">Shoot tissue taken approximately 20 cm above the soil surface</tissue>
    </source>
</reference>
<dbReference type="AlphaFoldDB" id="A0A0A9BRI3"/>
<sequence length="23" mass="2623">MPLQRISNILYAISTHCISHMPP</sequence>
<organism evidence="1">
    <name type="scientific">Arundo donax</name>
    <name type="common">Giant reed</name>
    <name type="synonym">Donax arundinaceus</name>
    <dbReference type="NCBI Taxonomy" id="35708"/>
    <lineage>
        <taxon>Eukaryota</taxon>
        <taxon>Viridiplantae</taxon>
        <taxon>Streptophyta</taxon>
        <taxon>Embryophyta</taxon>
        <taxon>Tracheophyta</taxon>
        <taxon>Spermatophyta</taxon>
        <taxon>Magnoliopsida</taxon>
        <taxon>Liliopsida</taxon>
        <taxon>Poales</taxon>
        <taxon>Poaceae</taxon>
        <taxon>PACMAD clade</taxon>
        <taxon>Arundinoideae</taxon>
        <taxon>Arundineae</taxon>
        <taxon>Arundo</taxon>
    </lineage>
</organism>